<gene>
    <name evidence="2" type="ORF">E6W39_22720</name>
</gene>
<evidence type="ECO:0000256" key="1">
    <source>
        <dbReference type="SAM" id="SignalP"/>
    </source>
</evidence>
<dbReference type="RefSeq" id="WP_141635095.1">
    <property type="nucleotide sequence ID" value="NZ_VIGB01000003.1"/>
</dbReference>
<organism evidence="2 3">
    <name type="scientific">Kitasatospora acidiphila</name>
    <dbReference type="NCBI Taxonomy" id="2567942"/>
    <lineage>
        <taxon>Bacteria</taxon>
        <taxon>Bacillati</taxon>
        <taxon>Actinomycetota</taxon>
        <taxon>Actinomycetes</taxon>
        <taxon>Kitasatosporales</taxon>
        <taxon>Streptomycetaceae</taxon>
        <taxon>Kitasatospora</taxon>
    </lineage>
</organism>
<dbReference type="EMBL" id="VIGB01000003">
    <property type="protein sequence ID" value="TQF04525.1"/>
    <property type="molecule type" value="Genomic_DNA"/>
</dbReference>
<evidence type="ECO:0000313" key="3">
    <source>
        <dbReference type="Proteomes" id="UP000319103"/>
    </source>
</evidence>
<keyword evidence="1" id="KW-0732">Signal</keyword>
<dbReference type="OrthoDB" id="3873375at2"/>
<dbReference type="AlphaFoldDB" id="A0A540W670"/>
<accession>A0A540W670</accession>
<name>A0A540W670_9ACTN</name>
<dbReference type="Proteomes" id="UP000319103">
    <property type="component" value="Unassembled WGS sequence"/>
</dbReference>
<sequence length="165" mass="16513">MQITAKRSVAIAVAGLVVGTVAALSVPALADNAPATPNATKIPAMTLDFAGTNGEADSPQVVGATFGGRAVVKDTSGNKVGEAFDVCAKDAINTKSDVVFCTGTINTKEGKISFSATLPISDDAANPERAAETGVVNGGTGSYEGVTGQVTFTPRAQGVFDATFS</sequence>
<dbReference type="Gene3D" id="2.40.480.10">
    <property type="entry name" value="Allene oxide cyclase-like"/>
    <property type="match status" value="1"/>
</dbReference>
<feature type="chain" id="PRO_5021797528" evidence="1">
    <location>
        <begin position="31"/>
        <end position="165"/>
    </location>
</feature>
<evidence type="ECO:0000313" key="2">
    <source>
        <dbReference type="EMBL" id="TQF04525.1"/>
    </source>
</evidence>
<keyword evidence="3" id="KW-1185">Reference proteome</keyword>
<dbReference type="InterPro" id="IPR044859">
    <property type="entry name" value="Allene_oxi_cyc_Dirigent"/>
</dbReference>
<comment type="caution">
    <text evidence="2">The sequence shown here is derived from an EMBL/GenBank/DDBJ whole genome shotgun (WGS) entry which is preliminary data.</text>
</comment>
<feature type="signal peptide" evidence="1">
    <location>
        <begin position="1"/>
        <end position="30"/>
    </location>
</feature>
<proteinExistence type="predicted"/>
<protein>
    <submittedName>
        <fullName evidence="2">Uncharacterized protein</fullName>
    </submittedName>
</protein>
<reference evidence="2 3" key="1">
    <citation type="submission" date="2019-06" db="EMBL/GenBank/DDBJ databases">
        <title>Description of Kitasatospora acidophila sp. nov. isolated from pine grove soil, and reclassification of Streptomyces novaecaesareae to Kitasatospora novaeceasareae comb. nov.</title>
        <authorList>
            <person name="Kim M.J."/>
        </authorList>
    </citation>
    <scope>NUCLEOTIDE SEQUENCE [LARGE SCALE GENOMIC DNA]</scope>
    <source>
        <strain evidence="2 3">MMS16-CNU292</strain>
    </source>
</reference>